<dbReference type="EMBL" id="JABFCR010000022">
    <property type="protein sequence ID" value="NNU33860.1"/>
    <property type="molecule type" value="Genomic_DNA"/>
</dbReference>
<evidence type="ECO:0000313" key="1">
    <source>
        <dbReference type="EMBL" id="NNU33860.1"/>
    </source>
</evidence>
<proteinExistence type="predicted"/>
<evidence type="ECO:0000313" key="2">
    <source>
        <dbReference type="Proteomes" id="UP000566071"/>
    </source>
</evidence>
<dbReference type="RefSeq" id="WP_175269545.1">
    <property type="nucleotide sequence ID" value="NZ_JABFCR010000022.1"/>
</dbReference>
<name>A0ABX1W4C8_9SPHI</name>
<reference evidence="1 2" key="1">
    <citation type="submission" date="2020-05" db="EMBL/GenBank/DDBJ databases">
        <authorList>
            <person name="Khan S.A."/>
            <person name="Jeon C.O."/>
            <person name="Chun B.H."/>
        </authorList>
    </citation>
    <scope>NUCLEOTIDE SEQUENCE [LARGE SCALE GENOMIC DNA]</scope>
    <source>
        <strain evidence="1 2">S1162</strain>
    </source>
</reference>
<comment type="caution">
    <text evidence="1">The sequence shown here is derived from an EMBL/GenBank/DDBJ whole genome shotgun (WGS) entry which is preliminary data.</text>
</comment>
<organism evidence="1 2">
    <name type="scientific">Mucilaginibacter humi</name>
    <dbReference type="NCBI Taxonomy" id="2732510"/>
    <lineage>
        <taxon>Bacteria</taxon>
        <taxon>Pseudomonadati</taxon>
        <taxon>Bacteroidota</taxon>
        <taxon>Sphingobacteriia</taxon>
        <taxon>Sphingobacteriales</taxon>
        <taxon>Sphingobacteriaceae</taxon>
        <taxon>Mucilaginibacter</taxon>
    </lineage>
</organism>
<keyword evidence="2" id="KW-1185">Reference proteome</keyword>
<gene>
    <name evidence="1" type="ORF">HK413_06340</name>
</gene>
<sequence length="64" mass="7483">MFAFCQPLSSKLGADQPESSPIDIFQPFTNEMFCAPALKHKASNTKKIRFFFIILLFKKYYSWL</sequence>
<protein>
    <submittedName>
        <fullName evidence="1">Uncharacterized protein</fullName>
    </submittedName>
</protein>
<dbReference type="Proteomes" id="UP000566071">
    <property type="component" value="Unassembled WGS sequence"/>
</dbReference>
<accession>A0ABX1W4C8</accession>